<dbReference type="EMBL" id="KN824278">
    <property type="protein sequence ID" value="KIM33347.1"/>
    <property type="molecule type" value="Genomic_DNA"/>
</dbReference>
<organism evidence="3 4">
    <name type="scientific">Serendipita vermifera MAFF 305830</name>
    <dbReference type="NCBI Taxonomy" id="933852"/>
    <lineage>
        <taxon>Eukaryota</taxon>
        <taxon>Fungi</taxon>
        <taxon>Dikarya</taxon>
        <taxon>Basidiomycota</taxon>
        <taxon>Agaricomycotina</taxon>
        <taxon>Agaricomycetes</taxon>
        <taxon>Sebacinales</taxon>
        <taxon>Serendipitaceae</taxon>
        <taxon>Serendipita</taxon>
    </lineage>
</organism>
<protein>
    <recommendedName>
        <fullName evidence="2">T6SS Phospholipase effector Tle1-like catalytic domain-containing protein</fullName>
    </recommendedName>
</protein>
<proteinExistence type="predicted"/>
<dbReference type="Pfam" id="PF09994">
    <property type="entry name" value="T6SS_Tle1-like_cat"/>
    <property type="match status" value="1"/>
</dbReference>
<dbReference type="OrthoDB" id="3162439at2759"/>
<dbReference type="STRING" id="933852.A0A0C2XWU4"/>
<accession>A0A0C2XWU4</accession>
<dbReference type="HOGENOM" id="CLU_005049_5_0_1"/>
<reference evidence="3 4" key="1">
    <citation type="submission" date="2014-04" db="EMBL/GenBank/DDBJ databases">
        <authorList>
            <consortium name="DOE Joint Genome Institute"/>
            <person name="Kuo A."/>
            <person name="Zuccaro A."/>
            <person name="Kohler A."/>
            <person name="Nagy L.G."/>
            <person name="Floudas D."/>
            <person name="Copeland A."/>
            <person name="Barry K.W."/>
            <person name="Cichocki N."/>
            <person name="Veneault-Fourrey C."/>
            <person name="LaButti K."/>
            <person name="Lindquist E.A."/>
            <person name="Lipzen A."/>
            <person name="Lundell T."/>
            <person name="Morin E."/>
            <person name="Murat C."/>
            <person name="Sun H."/>
            <person name="Tunlid A."/>
            <person name="Henrissat B."/>
            <person name="Grigoriev I.V."/>
            <person name="Hibbett D.S."/>
            <person name="Martin F."/>
            <person name="Nordberg H.P."/>
            <person name="Cantor M.N."/>
            <person name="Hua S.X."/>
        </authorList>
    </citation>
    <scope>NUCLEOTIDE SEQUENCE [LARGE SCALE GENOMIC DNA]</scope>
    <source>
        <strain evidence="3 4">MAFF 305830</strain>
    </source>
</reference>
<feature type="domain" description="T6SS Phospholipase effector Tle1-like catalytic" evidence="2">
    <location>
        <begin position="6"/>
        <end position="266"/>
    </location>
</feature>
<dbReference type="Proteomes" id="UP000054097">
    <property type="component" value="Unassembled WGS sequence"/>
</dbReference>
<name>A0A0C2XWU4_SERVB</name>
<sequence>MRQPGRTLILAFDGTSNEFDDTNTNVVKLCAVLDMSDRGRQMVYYQPGIGTYTAPSIHGMLRQRVLRTADLAVAWCLSAHITAGYTFLMENHVPGDSILLFGFSRGAYTARALAGMLHSVGLLPKGNHEQVAFAYRMYRSQHHLAGRFKATFCKSVEVEMLGVWDTVASVGFIVPQTLPFVSNNTIKVFRHAVSLDERRTRFGVTLWKPENEVMGCFEPQMRKPIAEPRVKEMWFAGGHGDVGGGDQEDVIESSLANISFRWMLHEIQKLDCGVVFDNEGLDMLRVPTDCVHRVSAAESLSRIHSDDTAVGEEDSDKNKKSRDSIPSWQEADHNDAKAIMHDQLKDNPLWYLLQSPFKGTRSFPVDDERREQSSIHPTVLTRMESVEGYSPGGILPADWKSFVCGP</sequence>
<reference evidence="4" key="2">
    <citation type="submission" date="2015-01" db="EMBL/GenBank/DDBJ databases">
        <title>Evolutionary Origins and Diversification of the Mycorrhizal Mutualists.</title>
        <authorList>
            <consortium name="DOE Joint Genome Institute"/>
            <consortium name="Mycorrhizal Genomics Consortium"/>
            <person name="Kohler A."/>
            <person name="Kuo A."/>
            <person name="Nagy L.G."/>
            <person name="Floudas D."/>
            <person name="Copeland A."/>
            <person name="Barry K.W."/>
            <person name="Cichocki N."/>
            <person name="Veneault-Fourrey C."/>
            <person name="LaButti K."/>
            <person name="Lindquist E.A."/>
            <person name="Lipzen A."/>
            <person name="Lundell T."/>
            <person name="Morin E."/>
            <person name="Murat C."/>
            <person name="Riley R."/>
            <person name="Ohm R."/>
            <person name="Sun H."/>
            <person name="Tunlid A."/>
            <person name="Henrissat B."/>
            <person name="Grigoriev I.V."/>
            <person name="Hibbett D.S."/>
            <person name="Martin F."/>
        </authorList>
    </citation>
    <scope>NUCLEOTIDE SEQUENCE [LARGE SCALE GENOMIC DNA]</scope>
    <source>
        <strain evidence="4">MAFF 305830</strain>
    </source>
</reference>
<dbReference type="InterPro" id="IPR018712">
    <property type="entry name" value="Tle1-like_cat"/>
</dbReference>
<keyword evidence="4" id="KW-1185">Reference proteome</keyword>
<evidence type="ECO:0000259" key="2">
    <source>
        <dbReference type="Pfam" id="PF09994"/>
    </source>
</evidence>
<dbReference type="AlphaFoldDB" id="A0A0C2XWU4"/>
<dbReference type="PANTHER" id="PTHR33840">
    <property type="match status" value="1"/>
</dbReference>
<evidence type="ECO:0000313" key="4">
    <source>
        <dbReference type="Proteomes" id="UP000054097"/>
    </source>
</evidence>
<dbReference type="PANTHER" id="PTHR33840:SF2">
    <property type="entry name" value="TLE1 PHOSPHOLIPASE DOMAIN-CONTAINING PROTEIN"/>
    <property type="match status" value="1"/>
</dbReference>
<evidence type="ECO:0000256" key="1">
    <source>
        <dbReference type="SAM" id="MobiDB-lite"/>
    </source>
</evidence>
<evidence type="ECO:0000313" key="3">
    <source>
        <dbReference type="EMBL" id="KIM33347.1"/>
    </source>
</evidence>
<gene>
    <name evidence="3" type="ORF">M408DRAFT_309602</name>
</gene>
<feature type="region of interest" description="Disordered" evidence="1">
    <location>
        <begin position="304"/>
        <end position="329"/>
    </location>
</feature>